<name>A0ACC5QXE4_9HYPH</name>
<sequence>MTKFLLRLSLCTAALAAVTTTVAHAADYEPPPPEMRGSWTGPYVGAFVMGVGVESRYDATCDDPADCLIDPEMSGFTWGGGLLAGFNYDIGNGFLVGVEGDYGWAGKVDNDDPGEATEMKMKDIATLRARAGYIFNDDTLFYATGGAAWIKTTFGGEVGAIPDREFIDDTQWVSGWTVGGGIEHAFSESVHARLEYLYLDMQDQEYDLDVGTVDLEFDGGVHLIRAGLTFNFGNYF</sequence>
<dbReference type="Proteomes" id="UP000616151">
    <property type="component" value="Unassembled WGS sequence"/>
</dbReference>
<reference evidence="1" key="1">
    <citation type="submission" date="2021-01" db="EMBL/GenBank/DDBJ databases">
        <authorList>
            <person name="Sun Q."/>
        </authorList>
    </citation>
    <scope>NUCLEOTIDE SEQUENCE</scope>
    <source>
        <strain evidence="1">YIM B02566</strain>
    </source>
</reference>
<accession>A0ACC5QXE4</accession>
<keyword evidence="2" id="KW-1185">Reference proteome</keyword>
<evidence type="ECO:0000313" key="2">
    <source>
        <dbReference type="Proteomes" id="UP000616151"/>
    </source>
</evidence>
<organism evidence="1 2">
    <name type="scientific">Taklimakanibacter albus</name>
    <dbReference type="NCBI Taxonomy" id="2800327"/>
    <lineage>
        <taxon>Bacteria</taxon>
        <taxon>Pseudomonadati</taxon>
        <taxon>Pseudomonadota</taxon>
        <taxon>Alphaproteobacteria</taxon>
        <taxon>Hyphomicrobiales</taxon>
        <taxon>Aestuariivirgaceae</taxon>
        <taxon>Taklimakanibacter</taxon>
    </lineage>
</organism>
<evidence type="ECO:0000313" key="1">
    <source>
        <dbReference type="EMBL" id="MBK1865061.1"/>
    </source>
</evidence>
<protein>
    <submittedName>
        <fullName evidence="1">Porin family protein</fullName>
    </submittedName>
</protein>
<proteinExistence type="predicted"/>
<comment type="caution">
    <text evidence="1">The sequence shown here is derived from an EMBL/GenBank/DDBJ whole genome shotgun (WGS) entry which is preliminary data.</text>
</comment>
<gene>
    <name evidence="1" type="ORF">JHL16_01755</name>
</gene>
<dbReference type="EMBL" id="JAENHL010000004">
    <property type="protein sequence ID" value="MBK1865061.1"/>
    <property type="molecule type" value="Genomic_DNA"/>
</dbReference>